<feature type="compositionally biased region" description="Polar residues" evidence="1">
    <location>
        <begin position="1"/>
        <end position="21"/>
    </location>
</feature>
<protein>
    <recommendedName>
        <fullName evidence="2">Halobacterial output domain-containing protein</fullName>
    </recommendedName>
</protein>
<gene>
    <name evidence="3" type="ORF">NDI89_05190</name>
</gene>
<feature type="domain" description="Halobacterial output" evidence="2">
    <location>
        <begin position="39"/>
        <end position="106"/>
    </location>
</feature>
<proteinExistence type="predicted"/>
<reference evidence="3" key="1">
    <citation type="submission" date="2022-06" db="EMBL/GenBank/DDBJ databases">
        <title>Natrinema sp. a new haloarchaeum isolate from saline soil.</title>
        <authorList>
            <person name="Strakova D."/>
            <person name="Galisteo C."/>
            <person name="Sanchez-Porro C."/>
            <person name="Ventosa A."/>
        </authorList>
    </citation>
    <scope>NUCLEOTIDE SEQUENCE</scope>
    <source>
        <strain evidence="3">S1CR25-10</strain>
    </source>
</reference>
<dbReference type="AlphaFoldDB" id="A0A9Q4L0D8"/>
<accession>A0A9Q4L0D8</accession>
<evidence type="ECO:0000313" key="3">
    <source>
        <dbReference type="EMBL" id="MDF9744979.1"/>
    </source>
</evidence>
<dbReference type="Proteomes" id="UP001154061">
    <property type="component" value="Unassembled WGS sequence"/>
</dbReference>
<dbReference type="InterPro" id="IPR040624">
    <property type="entry name" value="HalOD1"/>
</dbReference>
<dbReference type="RefSeq" id="WP_277520442.1">
    <property type="nucleotide sequence ID" value="NZ_JAMQOT010000001.1"/>
</dbReference>
<name>A0A9Q4L0D8_9EURY</name>
<evidence type="ECO:0000313" key="4">
    <source>
        <dbReference type="Proteomes" id="UP001154061"/>
    </source>
</evidence>
<comment type="caution">
    <text evidence="3">The sequence shown here is derived from an EMBL/GenBank/DDBJ whole genome shotgun (WGS) entry which is preliminary data.</text>
</comment>
<dbReference type="EMBL" id="JAMQOT010000001">
    <property type="protein sequence ID" value="MDF9744979.1"/>
    <property type="molecule type" value="Genomic_DNA"/>
</dbReference>
<evidence type="ECO:0000259" key="2">
    <source>
        <dbReference type="Pfam" id="PF18545"/>
    </source>
</evidence>
<sequence length="109" mass="11385">MSNDTAHSDSPSARSLGTDSSAYDPIGDSSHSQFDDGSEVILAIVDAVAAATDRDLTAMSPLYDTVDPESLTDLVTSARDRPIEVSFTYEGCRVTVSSDGGVVVDPAEN</sequence>
<keyword evidence="4" id="KW-1185">Reference proteome</keyword>
<evidence type="ECO:0000256" key="1">
    <source>
        <dbReference type="SAM" id="MobiDB-lite"/>
    </source>
</evidence>
<dbReference type="Pfam" id="PF18545">
    <property type="entry name" value="HalOD1"/>
    <property type="match status" value="1"/>
</dbReference>
<organism evidence="3 4">
    <name type="scientific">Natrinema salsiterrestre</name>
    <dbReference type="NCBI Taxonomy" id="2950540"/>
    <lineage>
        <taxon>Archaea</taxon>
        <taxon>Methanobacteriati</taxon>
        <taxon>Methanobacteriota</taxon>
        <taxon>Stenosarchaea group</taxon>
        <taxon>Halobacteria</taxon>
        <taxon>Halobacteriales</taxon>
        <taxon>Natrialbaceae</taxon>
        <taxon>Natrinema</taxon>
    </lineage>
</organism>
<feature type="region of interest" description="Disordered" evidence="1">
    <location>
        <begin position="1"/>
        <end position="34"/>
    </location>
</feature>